<protein>
    <recommendedName>
        <fullName evidence="6">NAD(P)-binding protein</fullName>
    </recommendedName>
</protein>
<evidence type="ECO:0000313" key="5">
    <source>
        <dbReference type="Proteomes" id="UP001295794"/>
    </source>
</evidence>
<evidence type="ECO:0000256" key="2">
    <source>
        <dbReference type="ARBA" id="ARBA00022857"/>
    </source>
</evidence>
<dbReference type="SUPFAM" id="SSF51735">
    <property type="entry name" value="NAD(P)-binding Rossmann-fold domains"/>
    <property type="match status" value="1"/>
</dbReference>
<proteinExistence type="inferred from homology"/>
<dbReference type="Proteomes" id="UP001295794">
    <property type="component" value="Unassembled WGS sequence"/>
</dbReference>
<dbReference type="PANTHER" id="PTHR43544:SF32">
    <property type="entry name" value="CHAIN DEHYDROGENASE, PUTATIVE (AFU_ORTHOLOGUE AFUA_5G01530)-RELATED"/>
    <property type="match status" value="1"/>
</dbReference>
<dbReference type="GO" id="GO:0005737">
    <property type="term" value="C:cytoplasm"/>
    <property type="evidence" value="ECO:0007669"/>
    <property type="project" value="TreeGrafter"/>
</dbReference>
<keyword evidence="2" id="KW-0521">NADP</keyword>
<dbReference type="Pfam" id="PF00106">
    <property type="entry name" value="adh_short"/>
    <property type="match status" value="1"/>
</dbReference>
<dbReference type="PROSITE" id="PS00061">
    <property type="entry name" value="ADH_SHORT"/>
    <property type="match status" value="1"/>
</dbReference>
<gene>
    <name evidence="4" type="ORF">MYCIT1_LOCUS19996</name>
</gene>
<evidence type="ECO:0000313" key="4">
    <source>
        <dbReference type="EMBL" id="CAK5273464.1"/>
    </source>
</evidence>
<reference evidence="4" key="1">
    <citation type="submission" date="2023-11" db="EMBL/GenBank/DDBJ databases">
        <authorList>
            <person name="De Vega J J."/>
            <person name="De Vega J J."/>
        </authorList>
    </citation>
    <scope>NUCLEOTIDE SEQUENCE</scope>
</reference>
<comment type="caution">
    <text evidence="4">The sequence shown here is derived from an EMBL/GenBank/DDBJ whole genome shotgun (WGS) entry which is preliminary data.</text>
</comment>
<dbReference type="GO" id="GO:0016491">
    <property type="term" value="F:oxidoreductase activity"/>
    <property type="evidence" value="ECO:0007669"/>
    <property type="project" value="TreeGrafter"/>
</dbReference>
<dbReference type="Gene3D" id="3.40.50.720">
    <property type="entry name" value="NAD(P)-binding Rossmann-like Domain"/>
    <property type="match status" value="1"/>
</dbReference>
<dbReference type="InterPro" id="IPR020904">
    <property type="entry name" value="Sc_DH/Rdtase_CS"/>
</dbReference>
<dbReference type="AlphaFoldDB" id="A0AAD2HB86"/>
<dbReference type="PANTHER" id="PTHR43544">
    <property type="entry name" value="SHORT-CHAIN DEHYDROGENASE/REDUCTASE"/>
    <property type="match status" value="1"/>
</dbReference>
<evidence type="ECO:0000256" key="1">
    <source>
        <dbReference type="ARBA" id="ARBA00006484"/>
    </source>
</evidence>
<dbReference type="GO" id="GO:0019748">
    <property type="term" value="P:secondary metabolic process"/>
    <property type="evidence" value="ECO:0007669"/>
    <property type="project" value="TreeGrafter"/>
</dbReference>
<sequence>MGEKASRVFASNLIFEQTFERYNLGPGSKRGTITMSAIYTCRERKCVPRLRVCRVHRAFQSFLRRPSSGHIPCLHSITSLMSDMTRAVLVTGANQGLGYHTVHQLAQTPGMIVFLGSRRMPAGEEAAAKMAPDVHPTSSVIPVHVDLADEKTISAASEFVAAKLGEKGISKLDCLVNNAATAVGPATEIFAVNVAGTLAVKTAFYPLIKPGGEIMNISSSFGSHGLRAARPYTLPPAVATGPPYSASKAAINNLTLQWAWEEEQKKTGIRVVSICPGLNATTMSRFSKAGVSPAVGCAVMVNEVLQPQGKSGIFFDKDGPIPW</sequence>
<dbReference type="InterPro" id="IPR036291">
    <property type="entry name" value="NAD(P)-bd_dom_sf"/>
</dbReference>
<accession>A0AAD2HB86</accession>
<keyword evidence="5" id="KW-1185">Reference proteome</keyword>
<comment type="similarity">
    <text evidence="1 3">Belongs to the short-chain dehydrogenases/reductases (SDR) family.</text>
</comment>
<dbReference type="InterPro" id="IPR051468">
    <property type="entry name" value="Fungal_SecMetab_SDRs"/>
</dbReference>
<organism evidence="4 5">
    <name type="scientific">Mycena citricolor</name>
    <dbReference type="NCBI Taxonomy" id="2018698"/>
    <lineage>
        <taxon>Eukaryota</taxon>
        <taxon>Fungi</taxon>
        <taxon>Dikarya</taxon>
        <taxon>Basidiomycota</taxon>
        <taxon>Agaricomycotina</taxon>
        <taxon>Agaricomycetes</taxon>
        <taxon>Agaricomycetidae</taxon>
        <taxon>Agaricales</taxon>
        <taxon>Marasmiineae</taxon>
        <taxon>Mycenaceae</taxon>
        <taxon>Mycena</taxon>
    </lineage>
</organism>
<name>A0AAD2HB86_9AGAR</name>
<dbReference type="EMBL" id="CAVNYO010000397">
    <property type="protein sequence ID" value="CAK5273464.1"/>
    <property type="molecule type" value="Genomic_DNA"/>
</dbReference>
<evidence type="ECO:0008006" key="6">
    <source>
        <dbReference type="Google" id="ProtNLM"/>
    </source>
</evidence>
<evidence type="ECO:0000256" key="3">
    <source>
        <dbReference type="RuleBase" id="RU000363"/>
    </source>
</evidence>
<dbReference type="InterPro" id="IPR002347">
    <property type="entry name" value="SDR_fam"/>
</dbReference>
<dbReference type="PRINTS" id="PR00081">
    <property type="entry name" value="GDHRDH"/>
</dbReference>
<dbReference type="PRINTS" id="PR00080">
    <property type="entry name" value="SDRFAMILY"/>
</dbReference>